<dbReference type="Gramene" id="ESR54402">
    <property type="protein sequence ID" value="ESR54402"/>
    <property type="gene ID" value="CICLE_v10023174mg"/>
</dbReference>
<keyword evidence="1" id="KW-0472">Membrane</keyword>
<evidence type="ECO:0000313" key="2">
    <source>
        <dbReference type="EMBL" id="ESR54402.1"/>
    </source>
</evidence>
<dbReference type="AlphaFoldDB" id="V4TLW3"/>
<keyword evidence="1" id="KW-1133">Transmembrane helix</keyword>
<evidence type="ECO:0000313" key="3">
    <source>
        <dbReference type="Proteomes" id="UP000030687"/>
    </source>
</evidence>
<proteinExistence type="predicted"/>
<organism evidence="2 3">
    <name type="scientific">Citrus clementina</name>
    <name type="common">Clementine</name>
    <name type="synonym">Citrus deliciosa x Citrus sinensis</name>
    <dbReference type="NCBI Taxonomy" id="85681"/>
    <lineage>
        <taxon>Eukaryota</taxon>
        <taxon>Viridiplantae</taxon>
        <taxon>Streptophyta</taxon>
        <taxon>Embryophyta</taxon>
        <taxon>Tracheophyta</taxon>
        <taxon>Spermatophyta</taxon>
        <taxon>Magnoliopsida</taxon>
        <taxon>eudicotyledons</taxon>
        <taxon>Gunneridae</taxon>
        <taxon>Pentapetalae</taxon>
        <taxon>rosids</taxon>
        <taxon>malvids</taxon>
        <taxon>Sapindales</taxon>
        <taxon>Rutaceae</taxon>
        <taxon>Aurantioideae</taxon>
        <taxon>Citrus</taxon>
    </lineage>
</organism>
<protein>
    <submittedName>
        <fullName evidence="2">Uncharacterized protein</fullName>
    </submittedName>
</protein>
<feature type="transmembrane region" description="Helical" evidence="1">
    <location>
        <begin position="56"/>
        <end position="73"/>
    </location>
</feature>
<dbReference type="EMBL" id="KI536661">
    <property type="protein sequence ID" value="ESR54402.1"/>
    <property type="molecule type" value="Genomic_DNA"/>
</dbReference>
<accession>V4TLW3</accession>
<dbReference type="InParanoid" id="V4TLW3"/>
<reference evidence="2 3" key="1">
    <citation type="submission" date="2013-10" db="EMBL/GenBank/DDBJ databases">
        <authorList>
            <consortium name="International Citrus Genome Consortium"/>
            <person name="Jenkins J."/>
            <person name="Schmutz J."/>
            <person name="Prochnik S."/>
            <person name="Rokhsar D."/>
            <person name="Gmitter F."/>
            <person name="Ollitrault P."/>
            <person name="Machado M."/>
            <person name="Talon M."/>
            <person name="Wincker P."/>
            <person name="Jaillon O."/>
            <person name="Morgante M."/>
        </authorList>
    </citation>
    <scope>NUCLEOTIDE SEQUENCE</scope>
    <source>
        <strain evidence="3">cv. Clemenules</strain>
    </source>
</reference>
<keyword evidence="1" id="KW-0812">Transmembrane</keyword>
<dbReference type="Proteomes" id="UP000030687">
    <property type="component" value="Unassembled WGS sequence"/>
</dbReference>
<gene>
    <name evidence="2" type="ORF">CICLE_v10023174mg</name>
</gene>
<name>V4TLW3_CITCL</name>
<evidence type="ECO:0000256" key="1">
    <source>
        <dbReference type="SAM" id="Phobius"/>
    </source>
</evidence>
<sequence length="74" mass="8350">MRFVARTNSINTFNMRFEVIVDNNTNSWQLHFASSLVDISTSCQGVGYNMAINVEIGAFILMAEVALLIHGLWR</sequence>
<keyword evidence="3" id="KW-1185">Reference proteome</keyword>
<dbReference type="KEGG" id="cic:CICLE_v10023174mg"/>